<dbReference type="EMBL" id="JAJSOF020000040">
    <property type="protein sequence ID" value="KAJ4426481.1"/>
    <property type="molecule type" value="Genomic_DNA"/>
</dbReference>
<keyword evidence="2" id="KW-1185">Reference proteome</keyword>
<protein>
    <submittedName>
        <fullName evidence="1">Uncharacterized protein</fullName>
    </submittedName>
</protein>
<accession>A0ABQ8RXS3</accession>
<evidence type="ECO:0000313" key="2">
    <source>
        <dbReference type="Proteomes" id="UP001148838"/>
    </source>
</evidence>
<proteinExistence type="predicted"/>
<comment type="caution">
    <text evidence="1">The sequence shown here is derived from an EMBL/GenBank/DDBJ whole genome shotgun (WGS) entry which is preliminary data.</text>
</comment>
<sequence>MSATNYETQGVVVWKYGVNGVSDLIRIEGKMTTVKYKQILIQHAMASDLRLIGRYFVFQKENDPKHTENIVKTYLQQKQGRGDVQLLDWPPHSADLNIIECLWNYLGKEKNDAETDQKEKKELVRSLTEEKLPTEGCTGRNGEWEKSSDIIKISGSYAETKRKAENRKDWRMELAGVYNKEITVSLPQRNAVIRIVSDQQKLNRPPLPQSIRETDIVEPYNKTLRGQNFMFFDSGDNEGRVLMFATDRNLVLLAASDTIFSDGFLHYNTVMMAVKWHPYKVHLLQELSEDELHRRTQFSETLSDMLNQEPNLVKTNHILR</sequence>
<dbReference type="InterPro" id="IPR036397">
    <property type="entry name" value="RNaseH_sf"/>
</dbReference>
<dbReference type="Proteomes" id="UP001148838">
    <property type="component" value="Unassembled WGS sequence"/>
</dbReference>
<organism evidence="1 2">
    <name type="scientific">Periplaneta americana</name>
    <name type="common">American cockroach</name>
    <name type="synonym">Blatta americana</name>
    <dbReference type="NCBI Taxonomy" id="6978"/>
    <lineage>
        <taxon>Eukaryota</taxon>
        <taxon>Metazoa</taxon>
        <taxon>Ecdysozoa</taxon>
        <taxon>Arthropoda</taxon>
        <taxon>Hexapoda</taxon>
        <taxon>Insecta</taxon>
        <taxon>Pterygota</taxon>
        <taxon>Neoptera</taxon>
        <taxon>Polyneoptera</taxon>
        <taxon>Dictyoptera</taxon>
        <taxon>Blattodea</taxon>
        <taxon>Blattoidea</taxon>
        <taxon>Blattidae</taxon>
        <taxon>Blattinae</taxon>
        <taxon>Periplaneta</taxon>
    </lineage>
</organism>
<name>A0ABQ8RXS3_PERAM</name>
<reference evidence="1 2" key="1">
    <citation type="journal article" date="2022" name="Allergy">
        <title>Genome assembly and annotation of Periplaneta americana reveal a comprehensive cockroach allergen profile.</title>
        <authorList>
            <person name="Wang L."/>
            <person name="Xiong Q."/>
            <person name="Saelim N."/>
            <person name="Wang L."/>
            <person name="Nong W."/>
            <person name="Wan A.T."/>
            <person name="Shi M."/>
            <person name="Liu X."/>
            <person name="Cao Q."/>
            <person name="Hui J.H.L."/>
            <person name="Sookrung N."/>
            <person name="Leung T.F."/>
            <person name="Tungtrongchitr A."/>
            <person name="Tsui S.K.W."/>
        </authorList>
    </citation>
    <scope>NUCLEOTIDE SEQUENCE [LARGE SCALE GENOMIC DNA]</scope>
    <source>
        <tissue evidence="1">Whole body-01</tissue>
    </source>
</reference>
<evidence type="ECO:0000313" key="1">
    <source>
        <dbReference type="EMBL" id="KAJ4426481.1"/>
    </source>
</evidence>
<gene>
    <name evidence="1" type="ORF">ANN_27295</name>
</gene>
<dbReference type="Gene3D" id="3.30.420.10">
    <property type="entry name" value="Ribonuclease H-like superfamily/Ribonuclease H"/>
    <property type="match status" value="1"/>
</dbReference>